<dbReference type="SUPFAM" id="SSF52058">
    <property type="entry name" value="L domain-like"/>
    <property type="match status" value="1"/>
</dbReference>
<reference evidence="15" key="1">
    <citation type="submission" date="2020-11" db="EMBL/GenBank/DDBJ databases">
        <title>Chlorella ohadii genome sequencing and assembly.</title>
        <authorList>
            <person name="Murik O."/>
            <person name="Treves H."/>
            <person name="Kedem I."/>
            <person name="Shotland Y."/>
            <person name="Kaplan A."/>
        </authorList>
    </citation>
    <scope>NUCLEOTIDE SEQUENCE</scope>
    <source>
        <strain evidence="15">1</strain>
    </source>
</reference>
<evidence type="ECO:0000259" key="14">
    <source>
        <dbReference type="PROSITE" id="PS50011"/>
    </source>
</evidence>
<dbReference type="InterPro" id="IPR013210">
    <property type="entry name" value="LRR_N_plant-typ"/>
</dbReference>
<dbReference type="SMART" id="SM00220">
    <property type="entry name" value="S_TKc"/>
    <property type="match status" value="1"/>
</dbReference>
<dbReference type="Proteomes" id="UP001205105">
    <property type="component" value="Unassembled WGS sequence"/>
</dbReference>
<dbReference type="PROSITE" id="PS00108">
    <property type="entry name" value="PROTEIN_KINASE_ST"/>
    <property type="match status" value="1"/>
</dbReference>
<gene>
    <name evidence="15" type="ORF">COHA_007314</name>
</gene>
<sequence length="722" mass="75741">MAGEIQQAPSRVTAACMSLHAVAALLAQRQAINNWDAFAASNSVIGWDTATPVCSWTGIVCKANSTTANKFDINLSCAPVGRLPCATKAQGTLAPELAELSTLGTIALEGQALSGGLPAAWGAPGALPALYDLKLSGNALTGSLPETWGGTQAFPSLFRMELSGNQLSGSVPAGWGARGSFLALRYFIADGNLLTGTLPSGWGQPGSSQTFRLDLSSNRLSGTLPPEWGAQNVFPQLEYLQSPPPPPQAQPTSSSSSAPIGVIAGSVAAGAVVVGVLAFFALRPSKGWLRKRTQRPLEASSSSFTKQWDEQLGDEGADTFIAGGKGVDTFLTGGRGLDTFITAARTSASRLPMPAAAQPADGPANLPASYLTTGPSQQLDSDAYLQGINTLLHNAQTASLLTAGQPGREAGGRASGGGADSGLLIPPELQRWVFDWSELSIRHLLGRGSYGRVFLATWRATPVAAKVLLDDAALTNSTAELDRLAMTRELLAEAQVMSAMRHPNLVTFMGVCLLPPCILTEHCSQGSLYGVLSKAARDPAFAAQLTWRRRLAMACDATRGLLYLHVSSPPIVHSDVKSPNVLVDHNWNAKVCDFNLSAFARGPGGGAAPSNPRWLAPEVLQGERASAASDTYAFAILLWELLTWQLPWGGMDPFQIRRAVLAGVRPELPPLDALPGAGAASMPGLEAYCSLMRACWAGDPQQRPTLEPVVAQLSTLLEAVAL</sequence>
<dbReference type="Gene3D" id="3.80.10.10">
    <property type="entry name" value="Ribonuclease Inhibitor"/>
    <property type="match status" value="1"/>
</dbReference>
<protein>
    <recommendedName>
        <fullName evidence="14">Protein kinase domain-containing protein</fullName>
    </recommendedName>
</protein>
<evidence type="ECO:0000256" key="11">
    <source>
        <dbReference type="PROSITE-ProRule" id="PRU10141"/>
    </source>
</evidence>
<dbReference type="InterPro" id="IPR008271">
    <property type="entry name" value="Ser/Thr_kinase_AS"/>
</dbReference>
<dbReference type="InterPro" id="IPR000719">
    <property type="entry name" value="Prot_kinase_dom"/>
</dbReference>
<dbReference type="GO" id="GO:0004674">
    <property type="term" value="F:protein serine/threonine kinase activity"/>
    <property type="evidence" value="ECO:0007669"/>
    <property type="project" value="UniProtKB-KW"/>
</dbReference>
<dbReference type="GO" id="GO:0016020">
    <property type="term" value="C:membrane"/>
    <property type="evidence" value="ECO:0007669"/>
    <property type="project" value="UniProtKB-SubCell"/>
</dbReference>
<feature type="transmembrane region" description="Helical" evidence="13">
    <location>
        <begin position="260"/>
        <end position="282"/>
    </location>
</feature>
<evidence type="ECO:0000256" key="5">
    <source>
        <dbReference type="ARBA" id="ARBA00022614"/>
    </source>
</evidence>
<keyword evidence="4" id="KW-0723">Serine/threonine-protein kinase</keyword>
<organism evidence="15 16">
    <name type="scientific">Chlorella ohadii</name>
    <dbReference type="NCBI Taxonomy" id="2649997"/>
    <lineage>
        <taxon>Eukaryota</taxon>
        <taxon>Viridiplantae</taxon>
        <taxon>Chlorophyta</taxon>
        <taxon>core chlorophytes</taxon>
        <taxon>Trebouxiophyceae</taxon>
        <taxon>Chlorellales</taxon>
        <taxon>Chlorellaceae</taxon>
        <taxon>Chlorella clade</taxon>
        <taxon>Chlorella</taxon>
    </lineage>
</organism>
<keyword evidence="16" id="KW-1185">Reference proteome</keyword>
<dbReference type="Pfam" id="PF08263">
    <property type="entry name" value="LRRNT_2"/>
    <property type="match status" value="1"/>
</dbReference>
<dbReference type="GO" id="GO:0005524">
    <property type="term" value="F:ATP binding"/>
    <property type="evidence" value="ECO:0007669"/>
    <property type="project" value="UniProtKB-UniRule"/>
</dbReference>
<dbReference type="EMBL" id="JADXDR010000113">
    <property type="protein sequence ID" value="KAI7838908.1"/>
    <property type="molecule type" value="Genomic_DNA"/>
</dbReference>
<keyword evidence="13" id="KW-0812">Transmembrane</keyword>
<dbReference type="PROSITE" id="PS50011">
    <property type="entry name" value="PROTEIN_KINASE_DOM"/>
    <property type="match status" value="1"/>
</dbReference>
<dbReference type="PROSITE" id="PS00107">
    <property type="entry name" value="PROTEIN_KINASE_ATP"/>
    <property type="match status" value="1"/>
</dbReference>
<comment type="subcellular location">
    <subcellularLocation>
        <location evidence="2">Cytoplasm</location>
        <location evidence="2">Cytoskeleton</location>
        <location evidence="2">Cilium axoneme</location>
    </subcellularLocation>
    <subcellularLocation>
        <location evidence="1">Membrane</location>
    </subcellularLocation>
</comment>
<comment type="similarity">
    <text evidence="3">Belongs to the protein kinase superfamily. Ser/Thr protein kinase family.</text>
</comment>
<evidence type="ECO:0000256" key="12">
    <source>
        <dbReference type="SAM" id="MobiDB-lite"/>
    </source>
</evidence>
<keyword evidence="9" id="KW-0418">Kinase</keyword>
<dbReference type="InterPro" id="IPR011009">
    <property type="entry name" value="Kinase-like_dom_sf"/>
</dbReference>
<proteinExistence type="inferred from homology"/>
<comment type="caution">
    <text evidence="15">The sequence shown here is derived from an EMBL/GenBank/DDBJ whole genome shotgun (WGS) entry which is preliminary data.</text>
</comment>
<evidence type="ECO:0000256" key="13">
    <source>
        <dbReference type="SAM" id="Phobius"/>
    </source>
</evidence>
<keyword evidence="10 11" id="KW-0067">ATP-binding</keyword>
<evidence type="ECO:0000256" key="3">
    <source>
        <dbReference type="ARBA" id="ARBA00008684"/>
    </source>
</evidence>
<evidence type="ECO:0000256" key="10">
    <source>
        <dbReference type="ARBA" id="ARBA00022840"/>
    </source>
</evidence>
<dbReference type="InterPro" id="IPR001611">
    <property type="entry name" value="Leu-rich_rpt"/>
</dbReference>
<feature type="binding site" evidence="11">
    <location>
        <position position="466"/>
    </location>
    <ligand>
        <name>ATP</name>
        <dbReference type="ChEBI" id="CHEBI:30616"/>
    </ligand>
</feature>
<evidence type="ECO:0000256" key="8">
    <source>
        <dbReference type="ARBA" id="ARBA00022741"/>
    </source>
</evidence>
<keyword evidence="13" id="KW-1133">Transmembrane helix</keyword>
<dbReference type="InterPro" id="IPR032675">
    <property type="entry name" value="LRR_dom_sf"/>
</dbReference>
<keyword evidence="8 11" id="KW-0547">Nucleotide-binding</keyword>
<evidence type="ECO:0000256" key="6">
    <source>
        <dbReference type="ARBA" id="ARBA00022679"/>
    </source>
</evidence>
<evidence type="ECO:0000313" key="15">
    <source>
        <dbReference type="EMBL" id="KAI7838908.1"/>
    </source>
</evidence>
<accession>A0AAD5H2T8</accession>
<dbReference type="Gene3D" id="1.10.510.10">
    <property type="entry name" value="Transferase(Phosphotransferase) domain 1"/>
    <property type="match status" value="1"/>
</dbReference>
<keyword evidence="5" id="KW-0433">Leucine-rich repeat</keyword>
<feature type="domain" description="Protein kinase" evidence="14">
    <location>
        <begin position="439"/>
        <end position="717"/>
    </location>
</feature>
<dbReference type="CDD" id="cd13999">
    <property type="entry name" value="STKc_MAP3K-like"/>
    <property type="match status" value="1"/>
</dbReference>
<dbReference type="GO" id="GO:0005930">
    <property type="term" value="C:axoneme"/>
    <property type="evidence" value="ECO:0007669"/>
    <property type="project" value="UniProtKB-SubCell"/>
</dbReference>
<dbReference type="InterPro" id="IPR017441">
    <property type="entry name" value="Protein_kinase_ATP_BS"/>
</dbReference>
<evidence type="ECO:0000256" key="2">
    <source>
        <dbReference type="ARBA" id="ARBA00004430"/>
    </source>
</evidence>
<dbReference type="InterPro" id="IPR051681">
    <property type="entry name" value="Ser/Thr_Kinases-Pseudokinases"/>
</dbReference>
<keyword evidence="13" id="KW-0472">Membrane</keyword>
<evidence type="ECO:0000256" key="4">
    <source>
        <dbReference type="ARBA" id="ARBA00022527"/>
    </source>
</evidence>
<evidence type="ECO:0000313" key="16">
    <source>
        <dbReference type="Proteomes" id="UP001205105"/>
    </source>
</evidence>
<dbReference type="PANTHER" id="PTHR44329">
    <property type="entry name" value="SERINE/THREONINE-PROTEIN KINASE TNNI3K-RELATED"/>
    <property type="match status" value="1"/>
</dbReference>
<name>A0AAD5H2T8_9CHLO</name>
<feature type="region of interest" description="Disordered" evidence="12">
    <location>
        <begin position="238"/>
        <end position="257"/>
    </location>
</feature>
<dbReference type="SUPFAM" id="SSF56112">
    <property type="entry name" value="Protein kinase-like (PK-like)"/>
    <property type="match status" value="1"/>
</dbReference>
<evidence type="ECO:0000256" key="7">
    <source>
        <dbReference type="ARBA" id="ARBA00022737"/>
    </source>
</evidence>
<dbReference type="Pfam" id="PF07714">
    <property type="entry name" value="PK_Tyr_Ser-Thr"/>
    <property type="match status" value="1"/>
</dbReference>
<evidence type="ECO:0000256" key="1">
    <source>
        <dbReference type="ARBA" id="ARBA00004370"/>
    </source>
</evidence>
<dbReference type="Pfam" id="PF00560">
    <property type="entry name" value="LRR_1"/>
    <property type="match status" value="1"/>
</dbReference>
<dbReference type="InterPro" id="IPR001245">
    <property type="entry name" value="Ser-Thr/Tyr_kinase_cat_dom"/>
</dbReference>
<keyword evidence="7" id="KW-0677">Repeat</keyword>
<evidence type="ECO:0000256" key="9">
    <source>
        <dbReference type="ARBA" id="ARBA00022777"/>
    </source>
</evidence>
<keyword evidence="6" id="KW-0808">Transferase</keyword>
<dbReference type="AlphaFoldDB" id="A0AAD5H2T8"/>